<dbReference type="PANTHER" id="PTHR35936:SF17">
    <property type="entry name" value="ARGININE-BINDING EXTRACELLULAR PROTEIN ARTP"/>
    <property type="match status" value="1"/>
</dbReference>
<dbReference type="SUPFAM" id="SSF53850">
    <property type="entry name" value="Periplasmic binding protein-like II"/>
    <property type="match status" value="1"/>
</dbReference>
<organism evidence="4 5">
    <name type="scientific">Paracoccus zhejiangensis</name>
    <dbReference type="NCBI Taxonomy" id="1077935"/>
    <lineage>
        <taxon>Bacteria</taxon>
        <taxon>Pseudomonadati</taxon>
        <taxon>Pseudomonadota</taxon>
        <taxon>Alphaproteobacteria</taxon>
        <taxon>Rhodobacterales</taxon>
        <taxon>Paracoccaceae</taxon>
        <taxon>Paracoccus</taxon>
    </lineage>
</organism>
<evidence type="ECO:0000259" key="3">
    <source>
        <dbReference type="SMART" id="SM00062"/>
    </source>
</evidence>
<protein>
    <submittedName>
        <fullName evidence="4">Amino acid ABC transporter substrate-binding protein</fullName>
    </submittedName>
</protein>
<keyword evidence="1" id="KW-0732">Signal</keyword>
<reference evidence="4 5" key="1">
    <citation type="journal article" date="2013" name="Antonie Van Leeuwenhoek">
        <title>Paracoccus zhejiangensis sp. nov., isolated from activated sludge in wastewater-treatment system.</title>
        <authorList>
            <person name="Wu Z.G."/>
            <person name="Zhang D.F."/>
            <person name="Liu Y.L."/>
            <person name="Wang F."/>
            <person name="Jiang X."/>
            <person name="Li C."/>
            <person name="Li S.P."/>
            <person name="Hong Q."/>
            <person name="Li W.J."/>
        </authorList>
    </citation>
    <scope>NUCLEOTIDE SEQUENCE [LARGE SCALE GENOMIC DNA]</scope>
    <source>
        <strain evidence="4 5">J6</strain>
    </source>
</reference>
<feature type="domain" description="Solute-binding protein family 3/N-terminal" evidence="3">
    <location>
        <begin position="64"/>
        <end position="308"/>
    </location>
</feature>
<accession>A0A2H5F470</accession>
<dbReference type="Proteomes" id="UP000234530">
    <property type="component" value="Chromosome"/>
</dbReference>
<dbReference type="EMBL" id="CP025430">
    <property type="protein sequence ID" value="AUH66350.1"/>
    <property type="molecule type" value="Genomic_DNA"/>
</dbReference>
<dbReference type="PANTHER" id="PTHR35936">
    <property type="entry name" value="MEMBRANE-BOUND LYTIC MUREIN TRANSGLYCOSYLASE F"/>
    <property type="match status" value="1"/>
</dbReference>
<dbReference type="KEGG" id="pzh:CX676_13020"/>
<dbReference type="OrthoDB" id="6192933at2"/>
<feature type="region of interest" description="Disordered" evidence="2">
    <location>
        <begin position="1"/>
        <end position="51"/>
    </location>
</feature>
<dbReference type="Gene3D" id="3.40.190.10">
    <property type="entry name" value="Periplasmic binding protein-like II"/>
    <property type="match status" value="3"/>
</dbReference>
<dbReference type="InterPro" id="IPR001638">
    <property type="entry name" value="Solute-binding_3/MltF_N"/>
</dbReference>
<dbReference type="SMART" id="SM00062">
    <property type="entry name" value="PBPb"/>
    <property type="match status" value="1"/>
</dbReference>
<evidence type="ECO:0000256" key="2">
    <source>
        <dbReference type="SAM" id="MobiDB-lite"/>
    </source>
</evidence>
<dbReference type="AlphaFoldDB" id="A0A2H5F470"/>
<sequence length="313" mass="33772">MPTAAQEAGTKAPLSPFAVTTPPSAETAKGKQDPCADFVPQAKPQNASRDIVGQDLDQVRERGFMTFAVYDAYPPYSWLEGETPRGVDVDIAKLIAGEIGVEPRFTFVMSGENLETDLRLNIWQGSALNAPVSNVMMRVPYDSHFACRVEQVVFNGQYAEESIAIAYAKKDYPENPPVPAYFRIDTVGVENDSISDFYLTSFAGGQTAAGVRRYPTVAAAMQALADGEVMAAMGPRGQLEYAIAELGPKAGIGLHQPPLPGLAKSRWTLGTGEHFAHRPLAYAVDDAIAAGLADGRISKIYDSYGMTHQPPER</sequence>
<evidence type="ECO:0000256" key="1">
    <source>
        <dbReference type="ARBA" id="ARBA00022729"/>
    </source>
</evidence>
<name>A0A2H5F470_9RHOB</name>
<dbReference type="FunFam" id="3.40.190.10:FF:000806">
    <property type="entry name" value="Polar amino acid uptake family ABC transporter, periplasmic substrate-binding protein"/>
    <property type="match status" value="1"/>
</dbReference>
<evidence type="ECO:0000313" key="4">
    <source>
        <dbReference type="EMBL" id="AUH66350.1"/>
    </source>
</evidence>
<keyword evidence="5" id="KW-1185">Reference proteome</keyword>
<dbReference type="Pfam" id="PF00497">
    <property type="entry name" value="SBP_bac_3"/>
    <property type="match status" value="1"/>
</dbReference>
<gene>
    <name evidence="4" type="ORF">CX676_13020</name>
</gene>
<proteinExistence type="predicted"/>
<evidence type="ECO:0000313" key="5">
    <source>
        <dbReference type="Proteomes" id="UP000234530"/>
    </source>
</evidence>